<accession>A0A4R0RP98</accession>
<evidence type="ECO:0000313" key="4">
    <source>
        <dbReference type="Proteomes" id="UP000292702"/>
    </source>
</evidence>
<dbReference type="PROSITE" id="PS50097">
    <property type="entry name" value="BTB"/>
    <property type="match status" value="2"/>
</dbReference>
<proteinExistence type="predicted"/>
<comment type="caution">
    <text evidence="3">The sequence shown here is derived from an EMBL/GenBank/DDBJ whole genome shotgun (WGS) entry which is preliminary data.</text>
</comment>
<evidence type="ECO:0000313" key="3">
    <source>
        <dbReference type="EMBL" id="TCD64214.1"/>
    </source>
</evidence>
<sequence>MASSPPTVATPTLATTDASEPFNRPDANVYLLSSDNVKFYCHKVNLALASPFFSDMFSLPPLPPHTPPDEGGSQSSPETIDGRPVVPMTESSTTVDALLRLVYPVERPTRATLLEYTELLRVGRKYLFTDVVLRPLTQAFHALSESSPLQAFGIACRFDMEEEAMQAAKHAVKLKEDRGKAAAKVEGEYAAEMEGVSAGMYFRLQWFLRNDGDVPDAFRFITRSVDDGTTELPAKKASSSSEEKLVSEAGSSPATVEEAEDGVPVVSDGLFDRIPADVEIHSISDPSARINAHKSVLAMASPLLADKLSTLPDAKDGLPVLTLHEDAKTLRVLLQFCYGILTSLEHPTTTDLDATLFFQVVTAAQKYGMTRVEDAAKLVLRPYLSTDPLAAYFVAVSVSSSSSSSSSDWQTEIRTAARHAVDVPDVDRLYVDQMEVSPAKSYYNLLQYRSKCIDAVSEIKDQYASTEPVANDTGLRTFENIRTQAEVSVLRRIALLAKRFRHDAYTPGGNTMLSTTLVVREFGKLDEDTTDWDDTLEDLKEESLMMELKIRENLVNIVLHLD</sequence>
<dbReference type="Gene3D" id="3.30.710.10">
    <property type="entry name" value="Potassium Channel Kv1.1, Chain A"/>
    <property type="match status" value="2"/>
</dbReference>
<dbReference type="CDD" id="cd18186">
    <property type="entry name" value="BTB_POZ_ZBTB_KLHL-like"/>
    <property type="match status" value="1"/>
</dbReference>
<feature type="compositionally biased region" description="Low complexity" evidence="1">
    <location>
        <begin position="1"/>
        <end position="18"/>
    </location>
</feature>
<dbReference type="Proteomes" id="UP000292702">
    <property type="component" value="Unassembled WGS sequence"/>
</dbReference>
<dbReference type="Pfam" id="PF00651">
    <property type="entry name" value="BTB"/>
    <property type="match status" value="2"/>
</dbReference>
<reference evidence="3 4" key="1">
    <citation type="submission" date="2018-11" db="EMBL/GenBank/DDBJ databases">
        <title>Genome assembly of Steccherinum ochraceum LE-BIN_3174, the white-rot fungus of the Steccherinaceae family (The Residual Polyporoid clade, Polyporales, Basidiomycota).</title>
        <authorList>
            <person name="Fedorova T.V."/>
            <person name="Glazunova O.A."/>
            <person name="Landesman E.O."/>
            <person name="Moiseenko K.V."/>
            <person name="Psurtseva N.V."/>
            <person name="Savinova O.S."/>
            <person name="Shakhova N.V."/>
            <person name="Tyazhelova T.V."/>
            <person name="Vasina D.V."/>
        </authorList>
    </citation>
    <scope>NUCLEOTIDE SEQUENCE [LARGE SCALE GENOMIC DNA]</scope>
    <source>
        <strain evidence="3 4">LE-BIN_3174</strain>
    </source>
</reference>
<feature type="region of interest" description="Disordered" evidence="1">
    <location>
        <begin position="61"/>
        <end position="88"/>
    </location>
</feature>
<dbReference type="EMBL" id="RWJN01000249">
    <property type="protein sequence ID" value="TCD64214.1"/>
    <property type="molecule type" value="Genomic_DNA"/>
</dbReference>
<evidence type="ECO:0000259" key="2">
    <source>
        <dbReference type="PROSITE" id="PS50097"/>
    </source>
</evidence>
<evidence type="ECO:0000256" key="1">
    <source>
        <dbReference type="SAM" id="MobiDB-lite"/>
    </source>
</evidence>
<gene>
    <name evidence="3" type="ORF">EIP91_004349</name>
</gene>
<feature type="domain" description="BTB" evidence="2">
    <location>
        <begin position="276"/>
        <end position="346"/>
    </location>
</feature>
<keyword evidence="4" id="KW-1185">Reference proteome</keyword>
<feature type="region of interest" description="Disordered" evidence="1">
    <location>
        <begin position="231"/>
        <end position="260"/>
    </location>
</feature>
<name>A0A4R0RP98_9APHY</name>
<dbReference type="SMART" id="SM00225">
    <property type="entry name" value="BTB"/>
    <property type="match status" value="2"/>
</dbReference>
<dbReference type="SUPFAM" id="SSF54695">
    <property type="entry name" value="POZ domain"/>
    <property type="match status" value="2"/>
</dbReference>
<dbReference type="OrthoDB" id="3164835at2759"/>
<protein>
    <recommendedName>
        <fullName evidence="2">BTB domain-containing protein</fullName>
    </recommendedName>
</protein>
<feature type="region of interest" description="Disordered" evidence="1">
    <location>
        <begin position="1"/>
        <end position="20"/>
    </location>
</feature>
<dbReference type="InterPro" id="IPR000210">
    <property type="entry name" value="BTB/POZ_dom"/>
</dbReference>
<organism evidence="3 4">
    <name type="scientific">Steccherinum ochraceum</name>
    <dbReference type="NCBI Taxonomy" id="92696"/>
    <lineage>
        <taxon>Eukaryota</taxon>
        <taxon>Fungi</taxon>
        <taxon>Dikarya</taxon>
        <taxon>Basidiomycota</taxon>
        <taxon>Agaricomycotina</taxon>
        <taxon>Agaricomycetes</taxon>
        <taxon>Polyporales</taxon>
        <taxon>Steccherinaceae</taxon>
        <taxon>Steccherinum</taxon>
    </lineage>
</organism>
<dbReference type="InterPro" id="IPR011333">
    <property type="entry name" value="SKP1/BTB/POZ_sf"/>
</dbReference>
<dbReference type="AlphaFoldDB" id="A0A4R0RP98"/>
<feature type="domain" description="BTB" evidence="2">
    <location>
        <begin position="27"/>
        <end position="103"/>
    </location>
</feature>